<dbReference type="Proteomes" id="UP000604825">
    <property type="component" value="Unassembled WGS sequence"/>
</dbReference>
<evidence type="ECO:0000313" key="4">
    <source>
        <dbReference type="Proteomes" id="UP000604825"/>
    </source>
</evidence>
<feature type="compositionally biased region" description="Basic residues" evidence="1">
    <location>
        <begin position="646"/>
        <end position="657"/>
    </location>
</feature>
<dbReference type="EMBL" id="CAJGYO010000013">
    <property type="protein sequence ID" value="CAD6265686.1"/>
    <property type="molecule type" value="Genomic_DNA"/>
</dbReference>
<feature type="domain" description="CCHC-type" evidence="2">
    <location>
        <begin position="260"/>
        <end position="276"/>
    </location>
</feature>
<feature type="region of interest" description="Disordered" evidence="1">
    <location>
        <begin position="638"/>
        <end position="657"/>
    </location>
</feature>
<organism evidence="3 4">
    <name type="scientific">Miscanthus lutarioriparius</name>
    <dbReference type="NCBI Taxonomy" id="422564"/>
    <lineage>
        <taxon>Eukaryota</taxon>
        <taxon>Viridiplantae</taxon>
        <taxon>Streptophyta</taxon>
        <taxon>Embryophyta</taxon>
        <taxon>Tracheophyta</taxon>
        <taxon>Spermatophyta</taxon>
        <taxon>Magnoliopsida</taxon>
        <taxon>Liliopsida</taxon>
        <taxon>Poales</taxon>
        <taxon>Poaceae</taxon>
        <taxon>PACMAD clade</taxon>
        <taxon>Panicoideae</taxon>
        <taxon>Andropogonodae</taxon>
        <taxon>Andropogoneae</taxon>
        <taxon>Saccharinae</taxon>
        <taxon>Miscanthus</taxon>
    </lineage>
</organism>
<dbReference type="AlphaFoldDB" id="A0A811R6I9"/>
<comment type="caution">
    <text evidence="3">The sequence shown here is derived from an EMBL/GenBank/DDBJ whole genome shotgun (WGS) entry which is preliminary data.</text>
</comment>
<evidence type="ECO:0000256" key="1">
    <source>
        <dbReference type="SAM" id="MobiDB-lite"/>
    </source>
</evidence>
<dbReference type="InterPro" id="IPR036875">
    <property type="entry name" value="Znf_CCHC_sf"/>
</dbReference>
<feature type="compositionally biased region" description="Basic and acidic residues" evidence="1">
    <location>
        <begin position="581"/>
        <end position="593"/>
    </location>
</feature>
<keyword evidence="4" id="KW-1185">Reference proteome</keyword>
<sequence>MWVCLSELLGESQQTILMYTFICGVTEVLTGYVNGEDGRRKKKIVGQQRSVEKNKCKLSGKKVSFSRKLVLDSPVSKSCPKELSSVIKVGDLFCPVPVLTSSPVFFGLPSTPLGGERSTVFCLDHVQGSDSKFGDVPGSSGSSDDPSVIADTIPSNQVQSVRGIQADRAIHNTQPVHGVHHQQRDSSTVLVSDVFQTLKSDLGISSHNCKVTKAPQPRQDNDKHLPQGDRFNFSLSTNVRLCFRCLSPNHLVRECRGEIRCIYCFSYGHRARFCVKRKLDLQHKWATKPNKLTSGTVCVEDGIDKSPPIQWSIGPNATSAPLPSPVSQTVTLCIPPTQPVEPAHSGNPHPFEGSVVPEEDENIIQMTDQLMEQLIENNQNQEAMEEDQGSAVLGVAASSSAAATLLQPRQSAVREVNIDNQMTVQDSLMINQVKAAQNHLQANVNLNWTAAVPIRINNCNISLSESQADIEQREAITKFLADGLRQLMANYGNANSRVMGSLAIKSSLVKIDLAALGITSLNIVVNIPDQNNMDGPSFGSKLMLHEPLVAQPEPYLLVPPAIAMNKPAQITRVYYRRRFKNKGDSSNKGEDSRRQKRKICSSKGENSKSQKRESSTPTSTIKLRRSPRFIEKLDGHKPAVIPTGKTHTRNKNKGKKVKPQTDLLGNILLSPTCHAFEFPSLSTIVKHSDMGTIFPQIPVTEIQKLATETCCISPSEVTAELLLDSRLEDEAGLHAFS</sequence>
<reference evidence="3" key="1">
    <citation type="submission" date="2020-10" db="EMBL/GenBank/DDBJ databases">
        <authorList>
            <person name="Han B."/>
            <person name="Lu T."/>
            <person name="Zhao Q."/>
            <person name="Huang X."/>
            <person name="Zhao Y."/>
        </authorList>
    </citation>
    <scope>NUCLEOTIDE SEQUENCE</scope>
</reference>
<dbReference type="Gene3D" id="4.10.60.10">
    <property type="entry name" value="Zinc finger, CCHC-type"/>
    <property type="match status" value="1"/>
</dbReference>
<feature type="domain" description="CCHC-type" evidence="2">
    <location>
        <begin position="241"/>
        <end position="257"/>
    </location>
</feature>
<dbReference type="OrthoDB" id="696974at2759"/>
<dbReference type="SUPFAM" id="SSF57756">
    <property type="entry name" value="Retrovirus zinc finger-like domains"/>
    <property type="match status" value="1"/>
</dbReference>
<accession>A0A811R6I9</accession>
<feature type="region of interest" description="Disordered" evidence="1">
    <location>
        <begin position="579"/>
        <end position="628"/>
    </location>
</feature>
<dbReference type="GO" id="GO:0003676">
    <property type="term" value="F:nucleic acid binding"/>
    <property type="evidence" value="ECO:0007669"/>
    <property type="project" value="InterPro"/>
</dbReference>
<protein>
    <recommendedName>
        <fullName evidence="2">CCHC-type domain-containing protein</fullName>
    </recommendedName>
</protein>
<feature type="compositionally biased region" description="Basic and acidic residues" evidence="1">
    <location>
        <begin position="605"/>
        <end position="614"/>
    </location>
</feature>
<evidence type="ECO:0000259" key="2">
    <source>
        <dbReference type="SMART" id="SM00343"/>
    </source>
</evidence>
<evidence type="ECO:0000313" key="3">
    <source>
        <dbReference type="EMBL" id="CAD6265686.1"/>
    </source>
</evidence>
<dbReference type="InterPro" id="IPR001878">
    <property type="entry name" value="Znf_CCHC"/>
</dbReference>
<dbReference type="GO" id="GO:0008270">
    <property type="term" value="F:zinc ion binding"/>
    <property type="evidence" value="ECO:0007669"/>
    <property type="project" value="InterPro"/>
</dbReference>
<name>A0A811R6I9_9POAL</name>
<dbReference type="SMART" id="SM00343">
    <property type="entry name" value="ZnF_C2HC"/>
    <property type="match status" value="2"/>
</dbReference>
<proteinExistence type="predicted"/>
<gene>
    <name evidence="3" type="ORF">NCGR_LOCUS48991</name>
</gene>